<name>A0A6P8BHV4_PYRGI</name>
<reference evidence="2" key="1">
    <citation type="journal article" date="2019" name="Mol. Biol. Evol.">
        <title>Blast fungal genomes show frequent chromosomal changes, gene gains and losses, and effector gene turnover.</title>
        <authorList>
            <person name="Gomez Luciano L.B."/>
            <person name="Jason Tsai I."/>
            <person name="Chuma I."/>
            <person name="Tosa Y."/>
            <person name="Chen Y.H."/>
            <person name="Li J.Y."/>
            <person name="Li M.Y."/>
            <person name="Jade Lu M.Y."/>
            <person name="Nakayashiki H."/>
            <person name="Li W.H."/>
        </authorList>
    </citation>
    <scope>NUCLEOTIDE SEQUENCE</scope>
    <source>
        <strain evidence="2">NI907</strain>
    </source>
</reference>
<proteinExistence type="predicted"/>
<dbReference type="Proteomes" id="UP000515153">
    <property type="component" value="Unplaced"/>
</dbReference>
<evidence type="ECO:0000313" key="2">
    <source>
        <dbReference type="RefSeq" id="XP_030986878.1"/>
    </source>
</evidence>
<evidence type="ECO:0000313" key="1">
    <source>
        <dbReference type="Proteomes" id="UP000515153"/>
    </source>
</evidence>
<gene>
    <name evidence="2" type="ORF">PgNI_00518</name>
</gene>
<reference evidence="2" key="2">
    <citation type="submission" date="2019-10" db="EMBL/GenBank/DDBJ databases">
        <authorList>
            <consortium name="NCBI Genome Project"/>
        </authorList>
    </citation>
    <scope>NUCLEOTIDE SEQUENCE</scope>
    <source>
        <strain evidence="2">NI907</strain>
    </source>
</reference>
<dbReference type="AlphaFoldDB" id="A0A6P8BHV4"/>
<sequence>CVQGGLTKSTRRHSTYCITTIGPSSRSVPRRLCVPTHLQTKASSAPWQAAPLSSDEVSLRFSVLARVGPVERTY</sequence>
<dbReference type="RefSeq" id="XP_030986878.1">
    <property type="nucleotide sequence ID" value="XM_031120597.1"/>
</dbReference>
<organism evidence="1 2">
    <name type="scientific">Pyricularia grisea</name>
    <name type="common">Crabgrass-specific blast fungus</name>
    <name type="synonym">Magnaporthe grisea</name>
    <dbReference type="NCBI Taxonomy" id="148305"/>
    <lineage>
        <taxon>Eukaryota</taxon>
        <taxon>Fungi</taxon>
        <taxon>Dikarya</taxon>
        <taxon>Ascomycota</taxon>
        <taxon>Pezizomycotina</taxon>
        <taxon>Sordariomycetes</taxon>
        <taxon>Sordariomycetidae</taxon>
        <taxon>Magnaporthales</taxon>
        <taxon>Pyriculariaceae</taxon>
        <taxon>Pyricularia</taxon>
    </lineage>
</organism>
<dbReference type="GeneID" id="41955511"/>
<keyword evidence="1" id="KW-1185">Reference proteome</keyword>
<protein>
    <submittedName>
        <fullName evidence="2">Uncharacterized protein</fullName>
    </submittedName>
</protein>
<feature type="non-terminal residue" evidence="2">
    <location>
        <position position="1"/>
    </location>
</feature>
<reference evidence="2" key="3">
    <citation type="submission" date="2025-08" db="UniProtKB">
        <authorList>
            <consortium name="RefSeq"/>
        </authorList>
    </citation>
    <scope>IDENTIFICATION</scope>
    <source>
        <strain evidence="2">NI907</strain>
    </source>
</reference>
<dbReference type="KEGG" id="pgri:PgNI_00518"/>
<accession>A0A6P8BHV4</accession>